<dbReference type="AlphaFoldDB" id="A0A6G0WZJ9"/>
<gene>
    <name evidence="1" type="ORF">Ae201684_009859</name>
</gene>
<sequence length="534" mass="61084">MATAQQGTRYAYFVLVDEGRQRYMDTYPSRVVIAENADHVHFLRAVHAKSSNVMVGTHPSQLTLYANEKACRSRQTPLNKLLNGDDGEAQFKSCGTSKNNLLWIVVPSPIESKRQRTDPEVRSLDFSVKDFASKEIERGKCIKISGLNVLRSNQREKKEILMYCREDTMRLVDKLDEVNALDALHNSYYEDCRGVLIKGPRGVGKSITTWLWVCKQAASGKSVLWISVAIDSDPRLFRLTQESTRAIIFTDLRDISPYIIKATDDIVVIDGVTKEERHVQLENNVFNVQVVGKRYAISLASMSITRNDETHDQARVQRFTASPWSWEEYCEATNNSDFWSSIRPYLENQEFCNQDDEEHKYDDEDHKYDLVDQKYSYAGCSARWMFDYNVPQLIETIDMHFAQVGEVAAFFKGSMGEERSVALNYLACEQCQGKRFFTSKYIARLALDKAGNVLIREAYEIAKALNNPSMVGWIVEMDFIQQIKNSKGDVLRVNVMGSIEITTIAVNDYVRLDTNFLTKIALEQALDKWSDLQT</sequence>
<accession>A0A6G0WZJ9</accession>
<dbReference type="Proteomes" id="UP000481153">
    <property type="component" value="Unassembled WGS sequence"/>
</dbReference>
<keyword evidence="2" id="KW-1185">Reference proteome</keyword>
<dbReference type="InterPro" id="IPR027417">
    <property type="entry name" value="P-loop_NTPase"/>
</dbReference>
<evidence type="ECO:0000313" key="1">
    <source>
        <dbReference type="EMBL" id="KAF0733033.1"/>
    </source>
</evidence>
<name>A0A6G0WZJ9_9STRA</name>
<organism evidence="1 2">
    <name type="scientific">Aphanomyces euteiches</name>
    <dbReference type="NCBI Taxonomy" id="100861"/>
    <lineage>
        <taxon>Eukaryota</taxon>
        <taxon>Sar</taxon>
        <taxon>Stramenopiles</taxon>
        <taxon>Oomycota</taxon>
        <taxon>Saprolegniomycetes</taxon>
        <taxon>Saprolegniales</taxon>
        <taxon>Verrucalvaceae</taxon>
        <taxon>Aphanomyces</taxon>
    </lineage>
</organism>
<comment type="caution">
    <text evidence="1">The sequence shown here is derived from an EMBL/GenBank/DDBJ whole genome shotgun (WGS) entry which is preliminary data.</text>
</comment>
<proteinExistence type="predicted"/>
<dbReference type="VEuPathDB" id="FungiDB:AeMF1_001754"/>
<evidence type="ECO:0000313" key="2">
    <source>
        <dbReference type="Proteomes" id="UP000481153"/>
    </source>
</evidence>
<dbReference type="SUPFAM" id="SSF52540">
    <property type="entry name" value="P-loop containing nucleoside triphosphate hydrolases"/>
    <property type="match status" value="1"/>
</dbReference>
<dbReference type="EMBL" id="VJMJ01000126">
    <property type="protein sequence ID" value="KAF0733033.1"/>
    <property type="molecule type" value="Genomic_DNA"/>
</dbReference>
<protein>
    <submittedName>
        <fullName evidence="1">Uncharacterized protein</fullName>
    </submittedName>
</protein>
<reference evidence="1 2" key="1">
    <citation type="submission" date="2019-07" db="EMBL/GenBank/DDBJ databases">
        <title>Genomics analysis of Aphanomyces spp. identifies a new class of oomycete effector associated with host adaptation.</title>
        <authorList>
            <person name="Gaulin E."/>
        </authorList>
    </citation>
    <scope>NUCLEOTIDE SEQUENCE [LARGE SCALE GENOMIC DNA]</scope>
    <source>
        <strain evidence="1 2">ATCC 201684</strain>
    </source>
</reference>